<evidence type="ECO:0000256" key="2">
    <source>
        <dbReference type="SAM" id="MobiDB-lite"/>
    </source>
</evidence>
<evidence type="ECO:0000313" key="6">
    <source>
        <dbReference type="Proteomes" id="UP000190837"/>
    </source>
</evidence>
<evidence type="ECO:0000259" key="4">
    <source>
        <dbReference type="Pfam" id="PF18435"/>
    </source>
</evidence>
<accession>A0A1C3H3K1</accession>
<dbReference type="Gene3D" id="2.60.40.2180">
    <property type="match status" value="1"/>
</dbReference>
<dbReference type="InterPro" id="IPR006311">
    <property type="entry name" value="TAT_signal"/>
</dbReference>
<proteinExistence type="predicted"/>
<evidence type="ECO:0000256" key="3">
    <source>
        <dbReference type="SAM" id="SignalP"/>
    </source>
</evidence>
<evidence type="ECO:0000313" key="5">
    <source>
        <dbReference type="EMBL" id="SAM62149.1"/>
    </source>
</evidence>
<protein>
    <submittedName>
        <fullName evidence="5">Putative exported protein</fullName>
    </submittedName>
</protein>
<dbReference type="AlphaFoldDB" id="A0A1C3H3K1"/>
<evidence type="ECO:0000256" key="1">
    <source>
        <dbReference type="ARBA" id="ARBA00022729"/>
    </source>
</evidence>
<dbReference type="PANTHER" id="PTHR43037">
    <property type="entry name" value="UNNAMED PRODUCT-RELATED"/>
    <property type="match status" value="1"/>
</dbReference>
<keyword evidence="1 3" id="KW-0732">Signal</keyword>
<dbReference type="InterPro" id="IPR029058">
    <property type="entry name" value="AB_hydrolase_fold"/>
</dbReference>
<organism evidence="5 6">
    <name type="scientific">Cardiobacterium hominis</name>
    <dbReference type="NCBI Taxonomy" id="2718"/>
    <lineage>
        <taxon>Bacteria</taxon>
        <taxon>Pseudomonadati</taxon>
        <taxon>Pseudomonadota</taxon>
        <taxon>Gammaproteobacteria</taxon>
        <taxon>Cardiobacteriales</taxon>
        <taxon>Cardiobacteriaceae</taxon>
        <taxon>Cardiobacterium</taxon>
    </lineage>
</organism>
<dbReference type="Gene3D" id="3.40.50.1820">
    <property type="entry name" value="alpha/beta hydrolase"/>
    <property type="match status" value="1"/>
</dbReference>
<sequence>MPTRRQILIQTAGAAALLTLSGAALAAANAVQGATAITRVFGDGMRLVAIAVEYREALSSVDKSAYHVAGRHITNAYLSDRIDGAPAASGRYLILELNPDDDGALLTVKKGRPAKQSKNDPAKNGPGKVGDKNDSAPTLKPAAAEIQIGGDTLKTGHVANLVFDDFKPYEYTDAATGKTVRYNLFTPKNPAAGVRYPLVLFMHDAGVTGNIVTAPLYQGNGAIVWATPEAQKDNPCFVLAPEYDEIIVDDTSTASPYLDATLNLIRALIQAHPIDDKRLYTTGQSGGGMMSIAMNIKNPDFFAASYLVACQWNAELLTPAMKDLKWWITVSEDDSKAYPGEIAITDKLAGFGAKIARAQWNAQWTADEYQKAFAQMDAEQANINFVHFAKGSVFKTAAEANAGGASGHNATWKYAYNIAPIREWIFRQQKA</sequence>
<feature type="signal peptide" evidence="3">
    <location>
        <begin position="1"/>
        <end position="26"/>
    </location>
</feature>
<dbReference type="RefSeq" id="WP_079540127.1">
    <property type="nucleotide sequence ID" value="NZ_FKLO01000038.1"/>
</dbReference>
<dbReference type="EMBL" id="FKLO01000038">
    <property type="protein sequence ID" value="SAM62149.1"/>
    <property type="molecule type" value="Genomic_DNA"/>
</dbReference>
<feature type="region of interest" description="Disordered" evidence="2">
    <location>
        <begin position="110"/>
        <end position="137"/>
    </location>
</feature>
<dbReference type="PROSITE" id="PS51318">
    <property type="entry name" value="TAT"/>
    <property type="match status" value="1"/>
</dbReference>
<feature type="chain" id="PRO_5008674803" evidence="3">
    <location>
        <begin position="27"/>
        <end position="431"/>
    </location>
</feature>
<dbReference type="Pfam" id="PF18435">
    <property type="entry name" value="EstA_Ig_like"/>
    <property type="match status" value="1"/>
</dbReference>
<feature type="domain" description="Esterase Ig-like N-terminal" evidence="4">
    <location>
        <begin position="34"/>
        <end position="117"/>
    </location>
</feature>
<dbReference type="SUPFAM" id="SSF53474">
    <property type="entry name" value="alpha/beta-Hydrolases"/>
    <property type="match status" value="1"/>
</dbReference>
<name>A0A1C3H3K1_9GAMM</name>
<dbReference type="InterPro" id="IPR041172">
    <property type="entry name" value="EstA_Ig-like_N"/>
</dbReference>
<dbReference type="InterPro" id="IPR050955">
    <property type="entry name" value="Plant_Biomass_Hydrol_Est"/>
</dbReference>
<reference evidence="6" key="1">
    <citation type="submission" date="2016-04" db="EMBL/GenBank/DDBJ databases">
        <authorList>
            <person name="Tagini F."/>
        </authorList>
    </citation>
    <scope>NUCLEOTIDE SEQUENCE [LARGE SCALE GENOMIC DNA]</scope>
    <source>
        <strain evidence="6">CHUV0807</strain>
    </source>
</reference>
<dbReference type="Proteomes" id="UP000190837">
    <property type="component" value="Unassembled WGS sequence"/>
</dbReference>
<gene>
    <name evidence="5" type="ORF">CHUV0807_0980</name>
</gene>
<dbReference type="PANTHER" id="PTHR43037:SF1">
    <property type="entry name" value="BLL1128 PROTEIN"/>
    <property type="match status" value="1"/>
</dbReference>